<proteinExistence type="predicted"/>
<dbReference type="GO" id="GO:0003700">
    <property type="term" value="F:DNA-binding transcription factor activity"/>
    <property type="evidence" value="ECO:0007669"/>
    <property type="project" value="InterPro"/>
</dbReference>
<dbReference type="PROSITE" id="PS50995">
    <property type="entry name" value="HTH_MARR_2"/>
    <property type="match status" value="1"/>
</dbReference>
<dbReference type="STRING" id="1713.GCA_000718325_02222"/>
<evidence type="ECO:0000313" key="6">
    <source>
        <dbReference type="Proteomes" id="UP000290517"/>
    </source>
</evidence>
<dbReference type="Proteomes" id="UP000290517">
    <property type="component" value="Unassembled WGS sequence"/>
</dbReference>
<evidence type="ECO:0000313" key="3">
    <source>
        <dbReference type="EMBL" id="RXR25148.1"/>
    </source>
</evidence>
<accession>A0A4Q1L0U8</accession>
<dbReference type="AlphaFoldDB" id="A0A4Q1L0U8"/>
<feature type="domain" description="HTH marR-type" evidence="2">
    <location>
        <begin position="31"/>
        <end position="165"/>
    </location>
</feature>
<gene>
    <name evidence="3" type="ORF">EQW73_11885</name>
    <name evidence="4" type="ORF">EQW78_05855</name>
</gene>
<dbReference type="EMBL" id="SDJQ01000008">
    <property type="protein sequence ID" value="RXR35294.1"/>
    <property type="molecule type" value="Genomic_DNA"/>
</dbReference>
<dbReference type="EMBL" id="SDJR01000007">
    <property type="protein sequence ID" value="RXR25148.1"/>
    <property type="molecule type" value="Genomic_DNA"/>
</dbReference>
<dbReference type="Proteomes" id="UP000289805">
    <property type="component" value="Unassembled WGS sequence"/>
</dbReference>
<dbReference type="Pfam" id="PF12802">
    <property type="entry name" value="MarR_2"/>
    <property type="match status" value="1"/>
</dbReference>
<feature type="region of interest" description="Disordered" evidence="1">
    <location>
        <begin position="1"/>
        <end position="29"/>
    </location>
</feature>
<dbReference type="InterPro" id="IPR000835">
    <property type="entry name" value="HTH_MarR-typ"/>
</dbReference>
<dbReference type="PRINTS" id="PR00598">
    <property type="entry name" value="HTHMARR"/>
</dbReference>
<evidence type="ECO:0000259" key="2">
    <source>
        <dbReference type="PROSITE" id="PS50995"/>
    </source>
</evidence>
<evidence type="ECO:0000313" key="5">
    <source>
        <dbReference type="Proteomes" id="UP000289805"/>
    </source>
</evidence>
<dbReference type="SUPFAM" id="SSF46785">
    <property type="entry name" value="Winged helix' DNA-binding domain"/>
    <property type="match status" value="1"/>
</dbReference>
<dbReference type="PANTHER" id="PTHR33164:SF57">
    <property type="entry name" value="MARR-FAMILY TRANSCRIPTIONAL REGULATOR"/>
    <property type="match status" value="1"/>
</dbReference>
<organism evidence="4 5">
    <name type="scientific">Oerskovia turbata</name>
    <dbReference type="NCBI Taxonomy" id="1713"/>
    <lineage>
        <taxon>Bacteria</taxon>
        <taxon>Bacillati</taxon>
        <taxon>Actinomycetota</taxon>
        <taxon>Actinomycetes</taxon>
        <taxon>Micrococcales</taxon>
        <taxon>Cellulomonadaceae</taxon>
        <taxon>Oerskovia</taxon>
    </lineage>
</organism>
<name>A0A4Q1L0U8_9CELL</name>
<dbReference type="SMART" id="SM00347">
    <property type="entry name" value="HTH_MARR"/>
    <property type="match status" value="1"/>
</dbReference>
<dbReference type="OrthoDB" id="9154853at2"/>
<evidence type="ECO:0000256" key="1">
    <source>
        <dbReference type="SAM" id="MobiDB-lite"/>
    </source>
</evidence>
<dbReference type="InterPro" id="IPR036388">
    <property type="entry name" value="WH-like_DNA-bd_sf"/>
</dbReference>
<reference evidence="5 6" key="1">
    <citation type="submission" date="2019-01" db="EMBL/GenBank/DDBJ databases">
        <title>Oerskovia turbata Genome sequencing and assembly.</title>
        <authorList>
            <person name="Dou T."/>
        </authorList>
    </citation>
    <scope>NUCLEOTIDE SEQUENCE [LARGE SCALE GENOMIC DNA]</scope>
    <source>
        <strain evidence="4 5">JCM12123</strain>
        <strain evidence="3 6">JCM3160</strain>
    </source>
</reference>
<dbReference type="InterPro" id="IPR036390">
    <property type="entry name" value="WH_DNA-bd_sf"/>
</dbReference>
<dbReference type="Gene3D" id="1.10.10.10">
    <property type="entry name" value="Winged helix-like DNA-binding domain superfamily/Winged helix DNA-binding domain"/>
    <property type="match status" value="1"/>
</dbReference>
<keyword evidence="6" id="KW-1185">Reference proteome</keyword>
<sequence length="174" mass="19024">MGRVILPSPTDQPEPTVSSTPTTPTADDSPLYALERELRVLTRRAGSSANAMAKRIHPDLDASAYPLLAHIWANPGVRGSDLAQQFGVGRATISRQLARLESVGMVDREVDPDDSRGQIITLTSAGETLLRTTHERRVDSISQALSDWSPDDVAALADLLHRYSEDVVRWQASR</sequence>
<dbReference type="InterPro" id="IPR039422">
    <property type="entry name" value="MarR/SlyA-like"/>
</dbReference>
<feature type="compositionally biased region" description="Low complexity" evidence="1">
    <location>
        <begin position="13"/>
        <end position="29"/>
    </location>
</feature>
<evidence type="ECO:0000313" key="4">
    <source>
        <dbReference type="EMBL" id="RXR35294.1"/>
    </source>
</evidence>
<comment type="caution">
    <text evidence="4">The sequence shown here is derived from an EMBL/GenBank/DDBJ whole genome shotgun (WGS) entry which is preliminary data.</text>
</comment>
<dbReference type="PANTHER" id="PTHR33164">
    <property type="entry name" value="TRANSCRIPTIONAL REGULATOR, MARR FAMILY"/>
    <property type="match status" value="1"/>
</dbReference>
<dbReference type="GO" id="GO:0006950">
    <property type="term" value="P:response to stress"/>
    <property type="evidence" value="ECO:0007669"/>
    <property type="project" value="TreeGrafter"/>
</dbReference>
<protein>
    <submittedName>
        <fullName evidence="4">MarR family transcriptional regulator</fullName>
    </submittedName>
</protein>